<dbReference type="InterPro" id="IPR011990">
    <property type="entry name" value="TPR-like_helical_dom_sf"/>
</dbReference>
<feature type="domain" description="Anaphase-promoting complex subunit 5" evidence="1">
    <location>
        <begin position="145"/>
        <end position="224"/>
    </location>
</feature>
<sequence>MVMHLDDPTLPRCDNFDRLSSRGREATLRGEFVEALALYTEARKVAADHGGRGRGMLDAADLNLAMVHLQMGHNRRGEEGLREILLRTGTPRVAFSAAYNLASSLRKQGRYDRALSYADRALDHARQMAAPDLLGAGHSLYGNIRLNQNHLERALEEYSASMEYRLAQEGDTRYSRAILLENIGYCHLLKEDLDTGIGKISQALDLAREVGDLRCIAECLQDLCYGHLLAGRHEEALSPGCEALSKAGETGYNDIEENCHYLLGELGSRTDNLERRDEHFTRLQEMHPELPFLKDFLCAVDVTNFITLKR</sequence>
<dbReference type="SMART" id="SM00028">
    <property type="entry name" value="TPR"/>
    <property type="match status" value="3"/>
</dbReference>
<organism evidence="2 3">
    <name type="scientific">Candidatus Polarisedimenticola svalbardensis</name>
    <dbReference type="NCBI Taxonomy" id="2886004"/>
    <lineage>
        <taxon>Bacteria</taxon>
        <taxon>Pseudomonadati</taxon>
        <taxon>Acidobacteriota</taxon>
        <taxon>Candidatus Polarisedimenticolia</taxon>
        <taxon>Candidatus Polarisedimenticolales</taxon>
        <taxon>Candidatus Polarisedimenticolaceae</taxon>
        <taxon>Candidatus Polarisedimenticola</taxon>
    </lineage>
</organism>
<proteinExistence type="predicted"/>
<name>A0A8J6XYN5_9BACT</name>
<evidence type="ECO:0000259" key="1">
    <source>
        <dbReference type="Pfam" id="PF12862"/>
    </source>
</evidence>
<dbReference type="Proteomes" id="UP000648239">
    <property type="component" value="Unassembled WGS sequence"/>
</dbReference>
<gene>
    <name evidence="2" type="ORF">IFK94_01660</name>
</gene>
<reference evidence="2 3" key="1">
    <citation type="submission" date="2020-08" db="EMBL/GenBank/DDBJ databases">
        <title>Acidobacteriota in marine sediments use diverse sulfur dissimilation pathways.</title>
        <authorList>
            <person name="Wasmund K."/>
        </authorList>
    </citation>
    <scope>NUCLEOTIDE SEQUENCE [LARGE SCALE GENOMIC DNA]</scope>
    <source>
        <strain evidence="2">MAG AM4</strain>
    </source>
</reference>
<dbReference type="EMBL" id="JACXWD010000003">
    <property type="protein sequence ID" value="MBD3866804.1"/>
    <property type="molecule type" value="Genomic_DNA"/>
</dbReference>
<comment type="caution">
    <text evidence="2">The sequence shown here is derived from an EMBL/GenBank/DDBJ whole genome shotgun (WGS) entry which is preliminary data.</text>
</comment>
<dbReference type="InterPro" id="IPR026000">
    <property type="entry name" value="Apc5_dom"/>
</dbReference>
<dbReference type="Pfam" id="PF12862">
    <property type="entry name" value="ANAPC5"/>
    <property type="match status" value="1"/>
</dbReference>
<dbReference type="Gene3D" id="1.25.40.10">
    <property type="entry name" value="Tetratricopeptide repeat domain"/>
    <property type="match status" value="2"/>
</dbReference>
<evidence type="ECO:0000313" key="3">
    <source>
        <dbReference type="Proteomes" id="UP000648239"/>
    </source>
</evidence>
<accession>A0A8J6XYN5</accession>
<dbReference type="InterPro" id="IPR019734">
    <property type="entry name" value="TPR_rpt"/>
</dbReference>
<protein>
    <submittedName>
        <fullName evidence="2">Tetratricopeptide repeat protein</fullName>
    </submittedName>
</protein>
<dbReference type="AlphaFoldDB" id="A0A8J6XYN5"/>
<evidence type="ECO:0000313" key="2">
    <source>
        <dbReference type="EMBL" id="MBD3866804.1"/>
    </source>
</evidence>
<dbReference type="Pfam" id="PF13432">
    <property type="entry name" value="TPR_16"/>
    <property type="match status" value="1"/>
</dbReference>
<dbReference type="SUPFAM" id="SSF48452">
    <property type="entry name" value="TPR-like"/>
    <property type="match status" value="2"/>
</dbReference>